<comment type="caution">
    <text evidence="2">The sequence shown here is derived from an EMBL/GenBank/DDBJ whole genome shotgun (WGS) entry which is preliminary data.</text>
</comment>
<name>A0A0G0YKT3_UNCKA</name>
<reference evidence="2 3" key="1">
    <citation type="journal article" date="2015" name="Nature">
        <title>rRNA introns, odd ribosomes, and small enigmatic genomes across a large radiation of phyla.</title>
        <authorList>
            <person name="Brown C.T."/>
            <person name="Hug L.A."/>
            <person name="Thomas B.C."/>
            <person name="Sharon I."/>
            <person name="Castelle C.J."/>
            <person name="Singh A."/>
            <person name="Wilkins M.J."/>
            <person name="Williams K.H."/>
            <person name="Banfield J.F."/>
        </authorList>
    </citation>
    <scope>NUCLEOTIDE SEQUENCE [LARGE SCALE GENOMIC DNA]</scope>
</reference>
<keyword evidence="1" id="KW-0472">Membrane</keyword>
<evidence type="ECO:0000256" key="1">
    <source>
        <dbReference type="SAM" id="Phobius"/>
    </source>
</evidence>
<evidence type="ECO:0000313" key="3">
    <source>
        <dbReference type="Proteomes" id="UP000033847"/>
    </source>
</evidence>
<gene>
    <name evidence="2" type="ORF">UV00_C0014G0003</name>
</gene>
<keyword evidence="1" id="KW-1133">Transmembrane helix</keyword>
<protein>
    <submittedName>
        <fullName evidence="2">Uncharacterized protein</fullName>
    </submittedName>
</protein>
<dbReference type="Proteomes" id="UP000033847">
    <property type="component" value="Unassembled WGS sequence"/>
</dbReference>
<feature type="transmembrane region" description="Helical" evidence="1">
    <location>
        <begin position="23"/>
        <end position="47"/>
    </location>
</feature>
<accession>A0A0G0YKT3</accession>
<organism evidence="2 3">
    <name type="scientific">candidate division WWE3 bacterium GW2011_GWF1_42_14</name>
    <dbReference type="NCBI Taxonomy" id="1619138"/>
    <lineage>
        <taxon>Bacteria</taxon>
        <taxon>Katanobacteria</taxon>
    </lineage>
</organism>
<evidence type="ECO:0000313" key="2">
    <source>
        <dbReference type="EMBL" id="KKS37402.1"/>
    </source>
</evidence>
<dbReference type="EMBL" id="LCCU01000014">
    <property type="protein sequence ID" value="KKS37402.1"/>
    <property type="molecule type" value="Genomic_DNA"/>
</dbReference>
<dbReference type="AlphaFoldDB" id="A0A0G0YKT3"/>
<sequence>MREEMQNSVKLFFSNELFLSRVYTIWAFFCMVVFGFFAIGTLTFSMARKVTIFKEMRTLNYDLNVKLQSLSRLSSDLSEAQKYKPLLEATIPKELNTHSYMVSFMQQAGTAGFSVKNFLPASDSVGGEVLITAVLEGTGDLPSLISALEGMQRVTVIDSVKYENHTDTTDVSINLRIFNL</sequence>
<proteinExistence type="predicted"/>
<keyword evidence="1" id="KW-0812">Transmembrane</keyword>